<sequence length="248" mass="29024">MKMTEKKQGRRSAKDAEETRFQIMAVAADMFCDAGYERVSLRNISEKAGVSHSLIRHHFGSKEKIWHAISDCLHSYFQSYISKIMQELPKDIAPNISIYLFAMRLFTNMIHSHRPMQLLSDSVRQEDNLVDYFIDNVGDLEYEINMLADQYNKANPEKTVNIFEIKWQMIMFANGAVCLTPFMESTWNEGDMETSAEEALMKHWQMFNSQMINQFNIEEKWVLNPATLEELIYEVPCVWKCNPEHNKS</sequence>
<name>A0A2N7K909_9VIBR</name>
<evidence type="ECO:0000313" key="5">
    <source>
        <dbReference type="Proteomes" id="UP000235406"/>
    </source>
</evidence>
<evidence type="ECO:0000259" key="3">
    <source>
        <dbReference type="PROSITE" id="PS50977"/>
    </source>
</evidence>
<evidence type="ECO:0000256" key="1">
    <source>
        <dbReference type="ARBA" id="ARBA00023125"/>
    </source>
</evidence>
<reference evidence="5" key="1">
    <citation type="submission" date="2016-07" db="EMBL/GenBank/DDBJ databases">
        <title>Nontailed viruses are major unrecognized killers of bacteria in the ocean.</title>
        <authorList>
            <person name="Kauffman K."/>
            <person name="Hussain F."/>
            <person name="Yang J."/>
            <person name="Arevalo P."/>
            <person name="Brown J."/>
            <person name="Cutler M."/>
            <person name="Kelly L."/>
            <person name="Polz M.F."/>
        </authorList>
    </citation>
    <scope>NUCLEOTIDE SEQUENCE [LARGE SCALE GENOMIC DNA]</scope>
    <source>
        <strain evidence="5">10N.261.46.F8</strain>
    </source>
</reference>
<evidence type="ECO:0000256" key="2">
    <source>
        <dbReference type="PROSITE-ProRule" id="PRU00335"/>
    </source>
</evidence>
<protein>
    <submittedName>
        <fullName evidence="4">TetR family transcriptional regulator</fullName>
    </submittedName>
</protein>
<dbReference type="Proteomes" id="UP000235406">
    <property type="component" value="Unassembled WGS sequence"/>
</dbReference>
<dbReference type="Gene3D" id="1.10.357.10">
    <property type="entry name" value="Tetracycline Repressor, domain 2"/>
    <property type="match status" value="1"/>
</dbReference>
<dbReference type="PANTHER" id="PTHR43479:SF12">
    <property type="entry name" value="TRANSCRIPTIONAL REGULATORY PROTEIN"/>
    <property type="match status" value="1"/>
</dbReference>
<feature type="domain" description="HTH tetR-type" evidence="3">
    <location>
        <begin position="17"/>
        <end position="77"/>
    </location>
</feature>
<proteinExistence type="predicted"/>
<dbReference type="PROSITE" id="PS50977">
    <property type="entry name" value="HTH_TETR_2"/>
    <property type="match status" value="1"/>
</dbReference>
<dbReference type="InterPro" id="IPR050624">
    <property type="entry name" value="HTH-type_Tx_Regulator"/>
</dbReference>
<accession>A0A2N7K909</accession>
<keyword evidence="1 2" id="KW-0238">DNA-binding</keyword>
<dbReference type="AlphaFoldDB" id="A0A2N7K909"/>
<dbReference type="PANTHER" id="PTHR43479">
    <property type="entry name" value="ACREF/ENVCD OPERON REPRESSOR-RELATED"/>
    <property type="match status" value="1"/>
</dbReference>
<dbReference type="InterPro" id="IPR001647">
    <property type="entry name" value="HTH_TetR"/>
</dbReference>
<dbReference type="GO" id="GO:0003677">
    <property type="term" value="F:DNA binding"/>
    <property type="evidence" value="ECO:0007669"/>
    <property type="project" value="UniProtKB-UniRule"/>
</dbReference>
<organism evidence="4 5">
    <name type="scientific">Vibrio lentus</name>
    <dbReference type="NCBI Taxonomy" id="136468"/>
    <lineage>
        <taxon>Bacteria</taxon>
        <taxon>Pseudomonadati</taxon>
        <taxon>Pseudomonadota</taxon>
        <taxon>Gammaproteobacteria</taxon>
        <taxon>Vibrionales</taxon>
        <taxon>Vibrionaceae</taxon>
        <taxon>Vibrio</taxon>
    </lineage>
</organism>
<feature type="DNA-binding region" description="H-T-H motif" evidence="2">
    <location>
        <begin position="40"/>
        <end position="59"/>
    </location>
</feature>
<comment type="caution">
    <text evidence="4">The sequence shown here is derived from an EMBL/GenBank/DDBJ whole genome shotgun (WGS) entry which is preliminary data.</text>
</comment>
<dbReference type="InterPro" id="IPR009057">
    <property type="entry name" value="Homeodomain-like_sf"/>
</dbReference>
<dbReference type="PRINTS" id="PR00455">
    <property type="entry name" value="HTHTETR"/>
</dbReference>
<dbReference type="EMBL" id="MCZK01000102">
    <property type="protein sequence ID" value="PMM71341.1"/>
    <property type="molecule type" value="Genomic_DNA"/>
</dbReference>
<gene>
    <name evidence="4" type="ORF">BCT49_04015</name>
</gene>
<dbReference type="SUPFAM" id="SSF46689">
    <property type="entry name" value="Homeodomain-like"/>
    <property type="match status" value="1"/>
</dbReference>
<dbReference type="OrthoDB" id="9151800at2"/>
<evidence type="ECO:0000313" key="4">
    <source>
        <dbReference type="EMBL" id="PMM71341.1"/>
    </source>
</evidence>
<dbReference type="Pfam" id="PF00440">
    <property type="entry name" value="TetR_N"/>
    <property type="match status" value="1"/>
</dbReference>
<dbReference type="RefSeq" id="WP_102434910.1">
    <property type="nucleotide sequence ID" value="NZ_CAWNVI010000102.1"/>
</dbReference>